<comment type="caution">
    <text evidence="1">The sequence shown here is derived from an EMBL/GenBank/DDBJ whole genome shotgun (WGS) entry which is preliminary data.</text>
</comment>
<dbReference type="EMBL" id="REGN01005687">
    <property type="protein sequence ID" value="RNA12465.1"/>
    <property type="molecule type" value="Genomic_DNA"/>
</dbReference>
<dbReference type="AlphaFoldDB" id="A0A3M7QNA1"/>
<name>A0A3M7QNA1_BRAPC</name>
<reference evidence="1 2" key="1">
    <citation type="journal article" date="2018" name="Sci. Rep.">
        <title>Genomic signatures of local adaptation to the degree of environmental predictability in rotifers.</title>
        <authorList>
            <person name="Franch-Gras L."/>
            <person name="Hahn C."/>
            <person name="Garcia-Roger E.M."/>
            <person name="Carmona M.J."/>
            <person name="Serra M."/>
            <person name="Gomez A."/>
        </authorList>
    </citation>
    <scope>NUCLEOTIDE SEQUENCE [LARGE SCALE GENOMIC DNA]</scope>
    <source>
        <strain evidence="1">HYR1</strain>
    </source>
</reference>
<protein>
    <submittedName>
        <fullName evidence="1">Uncharacterized protein</fullName>
    </submittedName>
</protein>
<evidence type="ECO:0000313" key="1">
    <source>
        <dbReference type="EMBL" id="RNA12465.1"/>
    </source>
</evidence>
<evidence type="ECO:0000313" key="2">
    <source>
        <dbReference type="Proteomes" id="UP000276133"/>
    </source>
</evidence>
<keyword evidence="2" id="KW-1185">Reference proteome</keyword>
<proteinExistence type="predicted"/>
<gene>
    <name evidence="1" type="ORF">BpHYR1_029435</name>
</gene>
<sequence length="163" mass="18682">MFTKFLSTNFVTKLKSEDDKTDSVTLVKSKSNDLQQNDQDSDAESSFGENLITIDENLSVLNLNAAEKAVNYLEKVMAAISTSQETLNVFTLVTKFVNKNLLNIKYSWPHFLVNLCSHSPQDPKRKPLNYFQNLADLESMEIVAWRLGNWFPESKICYLYLKT</sequence>
<organism evidence="1 2">
    <name type="scientific">Brachionus plicatilis</name>
    <name type="common">Marine rotifer</name>
    <name type="synonym">Brachionus muelleri</name>
    <dbReference type="NCBI Taxonomy" id="10195"/>
    <lineage>
        <taxon>Eukaryota</taxon>
        <taxon>Metazoa</taxon>
        <taxon>Spiralia</taxon>
        <taxon>Gnathifera</taxon>
        <taxon>Rotifera</taxon>
        <taxon>Eurotatoria</taxon>
        <taxon>Monogononta</taxon>
        <taxon>Pseudotrocha</taxon>
        <taxon>Ploima</taxon>
        <taxon>Brachionidae</taxon>
        <taxon>Brachionus</taxon>
    </lineage>
</organism>
<accession>A0A3M7QNA1</accession>
<dbReference type="Proteomes" id="UP000276133">
    <property type="component" value="Unassembled WGS sequence"/>
</dbReference>